<dbReference type="PANTHER" id="PTHR34406:SF1">
    <property type="entry name" value="PROTEIN YCEI"/>
    <property type="match status" value="1"/>
</dbReference>
<evidence type="ECO:0000256" key="1">
    <source>
        <dbReference type="SAM" id="SignalP"/>
    </source>
</evidence>
<dbReference type="PANTHER" id="PTHR34406">
    <property type="entry name" value="PROTEIN YCEI"/>
    <property type="match status" value="1"/>
</dbReference>
<dbReference type="EMBL" id="QGKL01000021">
    <property type="protein sequence ID" value="PWQ97363.1"/>
    <property type="molecule type" value="Genomic_DNA"/>
</dbReference>
<proteinExistence type="predicted"/>
<dbReference type="InterPro" id="IPR007372">
    <property type="entry name" value="Lipid/polyisoprenoid-bd_YceI"/>
</dbReference>
<dbReference type="Proteomes" id="UP000245506">
    <property type="component" value="Unassembled WGS sequence"/>
</dbReference>
<dbReference type="Gene3D" id="2.40.128.110">
    <property type="entry name" value="Lipid/polyisoprenoid-binding, YceI-like"/>
    <property type="match status" value="1"/>
</dbReference>
<name>A0A317CIW1_9GAMM</name>
<dbReference type="PIRSF" id="PIRSF029811">
    <property type="entry name" value="UCP029811"/>
    <property type="match status" value="1"/>
</dbReference>
<feature type="signal peptide" evidence="1">
    <location>
        <begin position="1"/>
        <end position="23"/>
    </location>
</feature>
<reference evidence="3 4" key="1">
    <citation type="submission" date="2018-05" db="EMBL/GenBank/DDBJ databases">
        <title>Leucothrix arctica sp. nov., isolated from Arctic seawater.</title>
        <authorList>
            <person name="Choi A."/>
            <person name="Baek K."/>
        </authorList>
    </citation>
    <scope>NUCLEOTIDE SEQUENCE [LARGE SCALE GENOMIC DNA]</scope>
    <source>
        <strain evidence="3 4">IMCC9719</strain>
    </source>
</reference>
<keyword evidence="1" id="KW-0732">Signal</keyword>
<evidence type="ECO:0000313" key="4">
    <source>
        <dbReference type="Proteomes" id="UP000245506"/>
    </source>
</evidence>
<dbReference type="SUPFAM" id="SSF101874">
    <property type="entry name" value="YceI-like"/>
    <property type="match status" value="1"/>
</dbReference>
<keyword evidence="4" id="KW-1185">Reference proteome</keyword>
<dbReference type="RefSeq" id="WP_109822791.1">
    <property type="nucleotide sequence ID" value="NZ_QGKL01000021.1"/>
</dbReference>
<sequence length="188" mass="20323">MFKNTIPLLLAFSSSLFCSAVQADWTLNNEQSSLNFATAKNITVSEVHHFKTLSGEISDDGKASLVVSLASVDTANPIRDERLEKQVFEIATYPNATVSLDLGADGVKAGLQKVTATLSLHGVEKEIVTEVFVEQSDKSIQVTSVAPIVIIAPDFGLEKGVEELRVLAALKSINVMVPATFRLVYDKQ</sequence>
<gene>
    <name evidence="3" type="ORF">DKT75_07435</name>
</gene>
<protein>
    <submittedName>
        <fullName evidence="3">YceI family protein</fullName>
    </submittedName>
</protein>
<feature type="chain" id="PRO_5016234420" evidence="1">
    <location>
        <begin position="24"/>
        <end position="188"/>
    </location>
</feature>
<accession>A0A317CIW1</accession>
<dbReference type="OrthoDB" id="9793816at2"/>
<dbReference type="InterPro" id="IPR027016">
    <property type="entry name" value="UCP029811"/>
</dbReference>
<evidence type="ECO:0000313" key="3">
    <source>
        <dbReference type="EMBL" id="PWQ97363.1"/>
    </source>
</evidence>
<dbReference type="AlphaFoldDB" id="A0A317CIW1"/>
<organism evidence="3 4">
    <name type="scientific">Leucothrix arctica</name>
    <dbReference type="NCBI Taxonomy" id="1481894"/>
    <lineage>
        <taxon>Bacteria</taxon>
        <taxon>Pseudomonadati</taxon>
        <taxon>Pseudomonadota</taxon>
        <taxon>Gammaproteobacteria</taxon>
        <taxon>Thiotrichales</taxon>
        <taxon>Thiotrichaceae</taxon>
        <taxon>Leucothrix</taxon>
    </lineage>
</organism>
<dbReference type="InterPro" id="IPR036761">
    <property type="entry name" value="TTHA0802/YceI-like_sf"/>
</dbReference>
<feature type="domain" description="Lipid/polyisoprenoid-binding YceI-like" evidence="2">
    <location>
        <begin position="24"/>
        <end position="186"/>
    </location>
</feature>
<dbReference type="Pfam" id="PF04264">
    <property type="entry name" value="YceI"/>
    <property type="match status" value="1"/>
</dbReference>
<comment type="caution">
    <text evidence="3">The sequence shown here is derived from an EMBL/GenBank/DDBJ whole genome shotgun (WGS) entry which is preliminary data.</text>
</comment>
<dbReference type="SMART" id="SM00867">
    <property type="entry name" value="YceI"/>
    <property type="match status" value="1"/>
</dbReference>
<evidence type="ECO:0000259" key="2">
    <source>
        <dbReference type="SMART" id="SM00867"/>
    </source>
</evidence>